<dbReference type="InterPro" id="IPR001303">
    <property type="entry name" value="Aldolase_II/adducin_N"/>
</dbReference>
<name>A0A2Z2MHT7_THEPR</name>
<dbReference type="InterPro" id="IPR050197">
    <property type="entry name" value="Aldolase_class_II_sugar_metab"/>
</dbReference>
<dbReference type="GO" id="GO:0016832">
    <property type="term" value="F:aldehyde-lyase activity"/>
    <property type="evidence" value="ECO:0007669"/>
    <property type="project" value="TreeGrafter"/>
</dbReference>
<dbReference type="Gene3D" id="3.40.225.10">
    <property type="entry name" value="Class II aldolase/adducin N-terminal domain"/>
    <property type="match status" value="1"/>
</dbReference>
<keyword evidence="2" id="KW-0456">Lyase</keyword>
<accession>A0A2Z2MHT7</accession>
<dbReference type="SUPFAM" id="SSF53639">
    <property type="entry name" value="AraD/HMP-PK domain-like"/>
    <property type="match status" value="1"/>
</dbReference>
<reference evidence="4 5" key="1">
    <citation type="submission" date="2016-03" db="EMBL/GenBank/DDBJ databases">
        <title>Complete genome sequence of Thermococcus profundus strain DT5432.</title>
        <authorList>
            <person name="Oger P.M."/>
        </authorList>
    </citation>
    <scope>NUCLEOTIDE SEQUENCE [LARGE SCALE GENOMIC DNA]</scope>
    <source>
        <strain evidence="4 5">DT 5432</strain>
    </source>
</reference>
<dbReference type="InterPro" id="IPR036409">
    <property type="entry name" value="Aldolase_II/adducin_N_sf"/>
</dbReference>
<dbReference type="OrthoDB" id="18709at2157"/>
<dbReference type="GO" id="GO:0005829">
    <property type="term" value="C:cytosol"/>
    <property type="evidence" value="ECO:0007669"/>
    <property type="project" value="TreeGrafter"/>
</dbReference>
<dbReference type="EMBL" id="CP014862">
    <property type="protein sequence ID" value="ASJ01981.1"/>
    <property type="molecule type" value="Genomic_DNA"/>
</dbReference>
<dbReference type="GeneID" id="33318993"/>
<dbReference type="KEGG" id="tprf:A3L09_01245"/>
<dbReference type="RefSeq" id="WP_088857251.1">
    <property type="nucleotide sequence ID" value="NZ_CP014862.1"/>
</dbReference>
<dbReference type="GO" id="GO:0046872">
    <property type="term" value="F:metal ion binding"/>
    <property type="evidence" value="ECO:0007669"/>
    <property type="project" value="UniProtKB-KW"/>
</dbReference>
<protein>
    <submittedName>
        <fullName evidence="4">Fuculose phosphate aldolase</fullName>
    </submittedName>
</protein>
<sequence>MSCVIKSQLVKYSRKAHERGLTAAFGGNLSIRRGNLVFIKATGAVMDDMGTGQVAIIDMNGNQISGVRASSEYRLHLAVYRKRPDVRAIAHLHPPYSIVAATVLRRGDLPIITPEAELYLGRIPVTPFRPAGTSDLAEVVAEALKDSDAVLMEKHGIVTVGRTLREAFYKAELVEESAKLWYMEQKC</sequence>
<gene>
    <name evidence="4" type="ORF">A3L09_01245</name>
</gene>
<keyword evidence="5" id="KW-1185">Reference proteome</keyword>
<dbReference type="GO" id="GO:0019323">
    <property type="term" value="P:pentose catabolic process"/>
    <property type="evidence" value="ECO:0007669"/>
    <property type="project" value="TreeGrafter"/>
</dbReference>
<dbReference type="UniPathway" id="UPA00071"/>
<feature type="domain" description="Class II aldolase/adducin N-terminal" evidence="3">
    <location>
        <begin position="7"/>
        <end position="182"/>
    </location>
</feature>
<evidence type="ECO:0000313" key="5">
    <source>
        <dbReference type="Proteomes" id="UP000250179"/>
    </source>
</evidence>
<dbReference type="Pfam" id="PF00596">
    <property type="entry name" value="Aldolase_II"/>
    <property type="match status" value="1"/>
</dbReference>
<evidence type="ECO:0000259" key="3">
    <source>
        <dbReference type="SMART" id="SM01007"/>
    </source>
</evidence>
<evidence type="ECO:0000313" key="4">
    <source>
        <dbReference type="EMBL" id="ASJ01981.1"/>
    </source>
</evidence>
<evidence type="ECO:0000256" key="1">
    <source>
        <dbReference type="ARBA" id="ARBA00022723"/>
    </source>
</evidence>
<dbReference type="PANTHER" id="PTHR22789">
    <property type="entry name" value="FUCULOSE PHOSPHATE ALDOLASE"/>
    <property type="match status" value="1"/>
</dbReference>
<proteinExistence type="predicted"/>
<dbReference type="AlphaFoldDB" id="A0A2Z2MHT7"/>
<dbReference type="Proteomes" id="UP000250179">
    <property type="component" value="Chromosome"/>
</dbReference>
<keyword evidence="1" id="KW-0479">Metal-binding</keyword>
<dbReference type="PANTHER" id="PTHR22789:SF0">
    <property type="entry name" value="3-OXO-TETRONATE 4-PHOSPHATE DECARBOXYLASE-RELATED"/>
    <property type="match status" value="1"/>
</dbReference>
<dbReference type="NCBIfam" id="NF006208">
    <property type="entry name" value="PRK08333.1"/>
    <property type="match status" value="1"/>
</dbReference>
<dbReference type="SMART" id="SM01007">
    <property type="entry name" value="Aldolase_II"/>
    <property type="match status" value="1"/>
</dbReference>
<organism evidence="4 5">
    <name type="scientific">Thermococcus profundus</name>
    <dbReference type="NCBI Taxonomy" id="49899"/>
    <lineage>
        <taxon>Archaea</taxon>
        <taxon>Methanobacteriati</taxon>
        <taxon>Methanobacteriota</taxon>
        <taxon>Thermococci</taxon>
        <taxon>Thermococcales</taxon>
        <taxon>Thermococcaceae</taxon>
        <taxon>Thermococcus</taxon>
    </lineage>
</organism>
<evidence type="ECO:0000256" key="2">
    <source>
        <dbReference type="ARBA" id="ARBA00023239"/>
    </source>
</evidence>